<dbReference type="PANTHER" id="PTHR33221">
    <property type="entry name" value="WINGED HELIX-TURN-HELIX TRANSCRIPTIONAL REGULATOR, RRF2 FAMILY"/>
    <property type="match status" value="1"/>
</dbReference>
<dbReference type="InterPro" id="IPR036390">
    <property type="entry name" value="WH_DNA-bd_sf"/>
</dbReference>
<proteinExistence type="predicted"/>
<dbReference type="PROSITE" id="PS51197">
    <property type="entry name" value="HTH_RRF2_2"/>
    <property type="match status" value="1"/>
</dbReference>
<evidence type="ECO:0000313" key="2">
    <source>
        <dbReference type="Proteomes" id="UP001320544"/>
    </source>
</evidence>
<dbReference type="InterPro" id="IPR000944">
    <property type="entry name" value="Tscrpt_reg_Rrf2"/>
</dbReference>
<dbReference type="NCBIfam" id="TIGR00738">
    <property type="entry name" value="rrf2_super"/>
    <property type="match status" value="1"/>
</dbReference>
<keyword evidence="2" id="KW-1185">Reference proteome</keyword>
<reference evidence="1 2" key="1">
    <citation type="submission" date="2022-01" db="EMBL/GenBank/DDBJ databases">
        <title>Novel bile acid biosynthetic pathways are enriched in the microbiome of centenarians.</title>
        <authorList>
            <person name="Sato Y."/>
            <person name="Atarashi K."/>
            <person name="Plichta R.D."/>
            <person name="Arai Y."/>
            <person name="Sasajima S."/>
            <person name="Kearney M.S."/>
            <person name="Suda W."/>
            <person name="Takeshita K."/>
            <person name="Sasaki T."/>
            <person name="Okamoto S."/>
            <person name="Skelly N.A."/>
            <person name="Okamura Y."/>
            <person name="Vlamakis H."/>
            <person name="Li Y."/>
            <person name="Tanoue T."/>
            <person name="Takei H."/>
            <person name="Nittono H."/>
            <person name="Narushima S."/>
            <person name="Irie J."/>
            <person name="Itoh H."/>
            <person name="Moriya K."/>
            <person name="Sugiura Y."/>
            <person name="Suematsu M."/>
            <person name="Moritoki N."/>
            <person name="Shibata S."/>
            <person name="Littman R.D."/>
            <person name="Fischbach A.M."/>
            <person name="Uwamino Y."/>
            <person name="Inoue T."/>
            <person name="Honda A."/>
            <person name="Hattori M."/>
            <person name="Murai T."/>
            <person name="Xavier J.R."/>
            <person name="Hirose N."/>
            <person name="Honda K."/>
        </authorList>
    </citation>
    <scope>NUCLEOTIDE SEQUENCE [LARGE SCALE GENOMIC DNA]</scope>
    <source>
        <strain evidence="1 2">CE91-St30</strain>
    </source>
</reference>
<dbReference type="Pfam" id="PF02082">
    <property type="entry name" value="Rrf2"/>
    <property type="match status" value="1"/>
</dbReference>
<accession>A0ABM7WET8</accession>
<organism evidence="1 2">
    <name type="scientific">Raoultibacter timonensis</name>
    <dbReference type="NCBI Taxonomy" id="1907662"/>
    <lineage>
        <taxon>Bacteria</taxon>
        <taxon>Bacillati</taxon>
        <taxon>Actinomycetota</taxon>
        <taxon>Coriobacteriia</taxon>
        <taxon>Eggerthellales</taxon>
        <taxon>Eggerthellaceae</taxon>
        <taxon>Raoultibacter</taxon>
    </lineage>
</organism>
<name>A0ABM7WET8_9ACTN</name>
<dbReference type="PROSITE" id="PS01332">
    <property type="entry name" value="HTH_RRF2_1"/>
    <property type="match status" value="1"/>
</dbReference>
<dbReference type="InterPro" id="IPR030489">
    <property type="entry name" value="TR_Rrf2-type_CS"/>
</dbReference>
<evidence type="ECO:0000313" key="1">
    <source>
        <dbReference type="EMBL" id="BDE94727.1"/>
    </source>
</evidence>
<sequence length="139" mass="14606">MRMNSQTDFAIRMALYLALAGRLCTSAELSEAAGIQRPFAIKIGKRLANGGVVTAVMGHGGGYELARDASDVSLLDIAVAMGNAPEVSLSEGASSDIDAAVFEAYSSFYATLENDMRAVLSSITLNDLAEACRSSFTKD</sequence>
<dbReference type="Proteomes" id="UP001320544">
    <property type="component" value="Chromosome"/>
</dbReference>
<dbReference type="SUPFAM" id="SSF46785">
    <property type="entry name" value="Winged helix' DNA-binding domain"/>
    <property type="match status" value="1"/>
</dbReference>
<dbReference type="InterPro" id="IPR036388">
    <property type="entry name" value="WH-like_DNA-bd_sf"/>
</dbReference>
<protein>
    <submittedName>
        <fullName evidence="1">HTH-type transcriptional regulator</fullName>
    </submittedName>
</protein>
<dbReference type="RefSeq" id="WP_244387521.1">
    <property type="nucleotide sequence ID" value="NZ_AP025564.1"/>
</dbReference>
<dbReference type="EMBL" id="AP025564">
    <property type="protein sequence ID" value="BDE94727.1"/>
    <property type="molecule type" value="Genomic_DNA"/>
</dbReference>
<dbReference type="Gene3D" id="1.10.10.10">
    <property type="entry name" value="Winged helix-like DNA-binding domain superfamily/Winged helix DNA-binding domain"/>
    <property type="match status" value="1"/>
</dbReference>
<gene>
    <name evidence="1" type="ORF">CE91St30_00600</name>
</gene>
<dbReference type="PANTHER" id="PTHR33221:SF15">
    <property type="entry name" value="HTH-TYPE TRANSCRIPTIONAL REGULATOR YWGB-RELATED"/>
    <property type="match status" value="1"/>
</dbReference>